<dbReference type="InterPro" id="IPR011701">
    <property type="entry name" value="MFS"/>
</dbReference>
<feature type="transmembrane region" description="Helical" evidence="6">
    <location>
        <begin position="383"/>
        <end position="403"/>
    </location>
</feature>
<feature type="transmembrane region" description="Helical" evidence="6">
    <location>
        <begin position="65"/>
        <end position="83"/>
    </location>
</feature>
<feature type="transmembrane region" description="Helical" evidence="6">
    <location>
        <begin position="135"/>
        <end position="152"/>
    </location>
</feature>
<feature type="transmembrane region" description="Helical" evidence="6">
    <location>
        <begin position="271"/>
        <end position="294"/>
    </location>
</feature>
<sequence length="591" mass="65351">MAPQIVQQTQEALPTAENRTNRSSSSDQDQIPAEQAKDVSDDASSYKQEGVQQVEAITTVWTKQVLIVMFVLLYLVSFIDQLQQSVQGNLQNFITSSFGQHGLLAATDIVAAILGGVCTLTIAKVIDIWGRCEGFVVMIVLMVVGMITKGVSQDVPTYAAGHTLYWIGHLGLGYIITIILADLTTLRNRLVLFGIQQTPIIATTFAGPKIADLFYTNVNFRWAFYAFSIILVFFAIPVAIVFVVSKRKAVRLGVFPVRPKDRTPLQSLKHYAIEFDVVGMFLTVAGFALFLLPFQLVNTAPDGWRTGYIIAMIVVGVALLAMFAAWEKYAAPVQYFPWAYLKDRTILGACMMYGFMFVSIFCWDTYYQSYLEVVHFQSITDSGYILNTFSVASSFISPLIGLYIRYFGNLNYPSYAMIPFAILGTSLLVRFRTPDTSVGVLIMCQLFNGFATGVWALTGQLAIMASVDHQHIAVAIALFGLFGSIGQAIGFAIAGGIWTNSMQDKILNYLPDNAKDQAAQIYGSIEVQMSYPRGTPERDAIIHAYSDVQRIMAIAGSCVMAVCILCLFLWRSINVKKLEEEKGKQTKGTVF</sequence>
<feature type="transmembrane region" description="Helical" evidence="6">
    <location>
        <begin position="346"/>
        <end position="363"/>
    </location>
</feature>
<feature type="transmembrane region" description="Helical" evidence="6">
    <location>
        <begin position="222"/>
        <end position="244"/>
    </location>
</feature>
<feature type="transmembrane region" description="Helical" evidence="6">
    <location>
        <begin position="551"/>
        <end position="570"/>
    </location>
</feature>
<dbReference type="Gene3D" id="1.20.1250.20">
    <property type="entry name" value="MFS general substrate transporter like domains"/>
    <property type="match status" value="2"/>
</dbReference>
<organism evidence="7 8">
    <name type="scientific">Moelleriella libera RCEF 2490</name>
    <dbReference type="NCBI Taxonomy" id="1081109"/>
    <lineage>
        <taxon>Eukaryota</taxon>
        <taxon>Fungi</taxon>
        <taxon>Dikarya</taxon>
        <taxon>Ascomycota</taxon>
        <taxon>Pezizomycotina</taxon>
        <taxon>Sordariomycetes</taxon>
        <taxon>Hypocreomycetidae</taxon>
        <taxon>Hypocreales</taxon>
        <taxon>Clavicipitaceae</taxon>
        <taxon>Moelleriella</taxon>
    </lineage>
</organism>
<evidence type="ECO:0000256" key="3">
    <source>
        <dbReference type="ARBA" id="ARBA00022989"/>
    </source>
</evidence>
<dbReference type="PANTHER" id="PTHR23501:SF107">
    <property type="entry name" value="TRANSPORTER, PUTATIVE (AFU_ORTHOLOGUE AFUA_7G04730)-RELATED"/>
    <property type="match status" value="1"/>
</dbReference>
<dbReference type="GO" id="GO:0022857">
    <property type="term" value="F:transmembrane transporter activity"/>
    <property type="evidence" value="ECO:0007669"/>
    <property type="project" value="InterPro"/>
</dbReference>
<comment type="subcellular location">
    <subcellularLocation>
        <location evidence="1">Membrane</location>
        <topology evidence="1">Multi-pass membrane protein</topology>
    </subcellularLocation>
</comment>
<feature type="region of interest" description="Disordered" evidence="5">
    <location>
        <begin position="1"/>
        <end position="44"/>
    </location>
</feature>
<feature type="compositionally biased region" description="Polar residues" evidence="5">
    <location>
        <begin position="1"/>
        <end position="29"/>
    </location>
</feature>
<feature type="transmembrane region" description="Helical" evidence="6">
    <location>
        <begin position="472"/>
        <end position="498"/>
    </location>
</feature>
<protein>
    <submittedName>
        <fullName evidence="7">Siderophore iron transporter mirB</fullName>
    </submittedName>
</protein>
<accession>A0A168D6P1</accession>
<feature type="transmembrane region" description="Helical" evidence="6">
    <location>
        <begin position="415"/>
        <end position="432"/>
    </location>
</feature>
<keyword evidence="2 6" id="KW-0812">Transmembrane</keyword>
<dbReference type="InterPro" id="IPR036259">
    <property type="entry name" value="MFS_trans_sf"/>
</dbReference>
<dbReference type="PANTHER" id="PTHR23501">
    <property type="entry name" value="MAJOR FACILITATOR SUPERFAMILY"/>
    <property type="match status" value="1"/>
</dbReference>
<reference evidence="7 8" key="1">
    <citation type="journal article" date="2016" name="Genome Biol. Evol.">
        <title>Divergent and convergent evolution of fungal pathogenicity.</title>
        <authorList>
            <person name="Shang Y."/>
            <person name="Xiao G."/>
            <person name="Zheng P."/>
            <person name="Cen K."/>
            <person name="Zhan S."/>
            <person name="Wang C."/>
        </authorList>
    </citation>
    <scope>NUCLEOTIDE SEQUENCE [LARGE SCALE GENOMIC DNA]</scope>
    <source>
        <strain evidence="7 8">RCEF 2490</strain>
    </source>
</reference>
<dbReference type="AlphaFoldDB" id="A0A168D6P1"/>
<evidence type="ECO:0000256" key="4">
    <source>
        <dbReference type="ARBA" id="ARBA00023136"/>
    </source>
</evidence>
<feature type="transmembrane region" description="Helical" evidence="6">
    <location>
        <begin position="306"/>
        <end position="326"/>
    </location>
</feature>
<keyword evidence="3 6" id="KW-1133">Transmembrane helix</keyword>
<dbReference type="Proteomes" id="UP000078544">
    <property type="component" value="Unassembled WGS sequence"/>
</dbReference>
<proteinExistence type="predicted"/>
<dbReference type="GO" id="GO:0005886">
    <property type="term" value="C:plasma membrane"/>
    <property type="evidence" value="ECO:0007669"/>
    <property type="project" value="TreeGrafter"/>
</dbReference>
<comment type="caution">
    <text evidence="7">The sequence shown here is derived from an EMBL/GenBank/DDBJ whole genome shotgun (WGS) entry which is preliminary data.</text>
</comment>
<dbReference type="SUPFAM" id="SSF103473">
    <property type="entry name" value="MFS general substrate transporter"/>
    <property type="match status" value="2"/>
</dbReference>
<gene>
    <name evidence="7" type="ORF">AAL_03381</name>
</gene>
<dbReference type="OrthoDB" id="4078873at2759"/>
<evidence type="ECO:0000256" key="2">
    <source>
        <dbReference type="ARBA" id="ARBA00022692"/>
    </source>
</evidence>
<name>A0A168D6P1_9HYPO</name>
<evidence type="ECO:0000256" key="5">
    <source>
        <dbReference type="SAM" id="MobiDB-lite"/>
    </source>
</evidence>
<evidence type="ECO:0000256" key="1">
    <source>
        <dbReference type="ARBA" id="ARBA00004141"/>
    </source>
</evidence>
<evidence type="ECO:0000256" key="6">
    <source>
        <dbReference type="SAM" id="Phobius"/>
    </source>
</evidence>
<feature type="transmembrane region" description="Helical" evidence="6">
    <location>
        <begin position="164"/>
        <end position="183"/>
    </location>
</feature>
<dbReference type="Pfam" id="PF07690">
    <property type="entry name" value="MFS_1"/>
    <property type="match status" value="1"/>
</dbReference>
<evidence type="ECO:0000313" key="7">
    <source>
        <dbReference type="EMBL" id="KZZ97417.1"/>
    </source>
</evidence>
<feature type="transmembrane region" description="Helical" evidence="6">
    <location>
        <begin position="103"/>
        <end position="123"/>
    </location>
</feature>
<feature type="transmembrane region" description="Helical" evidence="6">
    <location>
        <begin position="438"/>
        <end position="465"/>
    </location>
</feature>
<keyword evidence="4 6" id="KW-0472">Membrane</keyword>
<evidence type="ECO:0000313" key="8">
    <source>
        <dbReference type="Proteomes" id="UP000078544"/>
    </source>
</evidence>
<dbReference type="EMBL" id="AZGY01000006">
    <property type="protein sequence ID" value="KZZ97417.1"/>
    <property type="molecule type" value="Genomic_DNA"/>
</dbReference>
<keyword evidence="8" id="KW-1185">Reference proteome</keyword>
<feature type="transmembrane region" description="Helical" evidence="6">
    <location>
        <begin position="190"/>
        <end position="210"/>
    </location>
</feature>